<evidence type="ECO:0008006" key="3">
    <source>
        <dbReference type="Google" id="ProtNLM"/>
    </source>
</evidence>
<proteinExistence type="predicted"/>
<accession>A0A329ML96</accession>
<dbReference type="RefSeq" id="WP_113031973.1">
    <property type="nucleotide sequence ID" value="NZ_QMFB01000009.1"/>
</dbReference>
<comment type="caution">
    <text evidence="1">The sequence shown here is derived from an EMBL/GenBank/DDBJ whole genome shotgun (WGS) entry which is preliminary data.</text>
</comment>
<dbReference type="EMBL" id="QMFB01000009">
    <property type="protein sequence ID" value="RAV20076.1"/>
    <property type="molecule type" value="Genomic_DNA"/>
</dbReference>
<protein>
    <recommendedName>
        <fullName evidence="3">DUF2642 domain-containing protein</fullName>
    </recommendedName>
</protein>
<dbReference type="OrthoDB" id="2627803at2"/>
<gene>
    <name evidence="1" type="ORF">DQG23_16525</name>
</gene>
<reference evidence="1 2" key="1">
    <citation type="journal article" date="2009" name="Int. J. Syst. Evol. Microbiol.">
        <title>Paenibacillus contaminans sp. nov., isolated from a contaminated laboratory plate.</title>
        <authorList>
            <person name="Chou J.H."/>
            <person name="Lee J.H."/>
            <person name="Lin M.C."/>
            <person name="Chang P.S."/>
            <person name="Arun A.B."/>
            <person name="Young C.C."/>
            <person name="Chen W.M."/>
        </authorList>
    </citation>
    <scope>NUCLEOTIDE SEQUENCE [LARGE SCALE GENOMIC DNA]</scope>
    <source>
        <strain evidence="1 2">CKOBP-6</strain>
    </source>
</reference>
<name>A0A329ML96_9BACL</name>
<keyword evidence="2" id="KW-1185">Reference proteome</keyword>
<dbReference type="AlphaFoldDB" id="A0A329ML96"/>
<evidence type="ECO:0000313" key="1">
    <source>
        <dbReference type="EMBL" id="RAV20076.1"/>
    </source>
</evidence>
<sequence>MSSTLSGDLVPLIGSEVTAVTNAFGQLTVIGTLARVGNDYILVSFTDNGFLYEIRVSFANLVYVHANP</sequence>
<evidence type="ECO:0000313" key="2">
    <source>
        <dbReference type="Proteomes" id="UP000250369"/>
    </source>
</evidence>
<dbReference type="Proteomes" id="UP000250369">
    <property type="component" value="Unassembled WGS sequence"/>
</dbReference>
<organism evidence="1 2">
    <name type="scientific">Paenibacillus contaminans</name>
    <dbReference type="NCBI Taxonomy" id="450362"/>
    <lineage>
        <taxon>Bacteria</taxon>
        <taxon>Bacillati</taxon>
        <taxon>Bacillota</taxon>
        <taxon>Bacilli</taxon>
        <taxon>Bacillales</taxon>
        <taxon>Paenibacillaceae</taxon>
        <taxon>Paenibacillus</taxon>
    </lineage>
</organism>